<evidence type="ECO:0000259" key="2">
    <source>
        <dbReference type="Pfam" id="PF03972"/>
    </source>
</evidence>
<reference evidence="4 5" key="1">
    <citation type="submission" date="2020-04" db="EMBL/GenBank/DDBJ databases">
        <title>Usitatibacter rugosus gen. nov., sp. nov. and Usitatibacter palustris sp. nov., novel members of Usitatibacteraceae fam. nov. within the order Nitrosomonadales isolated from soil.</title>
        <authorList>
            <person name="Huber K.J."/>
            <person name="Neumann-Schaal M."/>
            <person name="Geppert A."/>
            <person name="Luckner M."/>
            <person name="Wanner G."/>
            <person name="Overmann J."/>
        </authorList>
    </citation>
    <scope>NUCLEOTIDE SEQUENCE [LARGE SCALE GENOMIC DNA]</scope>
    <source>
        <strain evidence="4 5">0125_3</strain>
    </source>
</reference>
<gene>
    <name evidence="4" type="ORF">DSM104443_03976</name>
</gene>
<dbReference type="InterPro" id="IPR005656">
    <property type="entry name" value="MmgE_PrpD"/>
</dbReference>
<name>A0A6M4H0M6_9PROT</name>
<dbReference type="InterPro" id="IPR045336">
    <property type="entry name" value="MmgE_PrpD_N"/>
</dbReference>
<dbReference type="InterPro" id="IPR042183">
    <property type="entry name" value="MmgE/PrpD_sf_1"/>
</dbReference>
<accession>A0A6M4H0M6</accession>
<evidence type="ECO:0000313" key="4">
    <source>
        <dbReference type="EMBL" id="QJR12882.1"/>
    </source>
</evidence>
<dbReference type="InterPro" id="IPR042188">
    <property type="entry name" value="MmgE/PrpD_sf_2"/>
</dbReference>
<dbReference type="PANTHER" id="PTHR16943">
    <property type="entry name" value="2-METHYLCITRATE DEHYDRATASE-RELATED"/>
    <property type="match status" value="1"/>
</dbReference>
<dbReference type="InterPro" id="IPR036148">
    <property type="entry name" value="MmgE/PrpD_sf"/>
</dbReference>
<dbReference type="InterPro" id="IPR045337">
    <property type="entry name" value="MmgE_PrpD_C"/>
</dbReference>
<dbReference type="KEGG" id="uru:DSM104443_03976"/>
<dbReference type="Pfam" id="PF03972">
    <property type="entry name" value="MmgE_PrpD_N"/>
    <property type="match status" value="1"/>
</dbReference>
<evidence type="ECO:0000256" key="1">
    <source>
        <dbReference type="ARBA" id="ARBA00006174"/>
    </source>
</evidence>
<keyword evidence="5" id="KW-1185">Reference proteome</keyword>
<protein>
    <recommendedName>
        <fullName evidence="6">2-methylcitrate dehydratase PrpD</fullName>
    </recommendedName>
</protein>
<dbReference type="AlphaFoldDB" id="A0A6M4H0M6"/>
<dbReference type="SUPFAM" id="SSF103378">
    <property type="entry name" value="2-methylcitrate dehydratase PrpD"/>
    <property type="match status" value="1"/>
</dbReference>
<dbReference type="Gene3D" id="1.10.4100.10">
    <property type="entry name" value="2-methylcitrate dehydratase PrpD"/>
    <property type="match status" value="1"/>
</dbReference>
<organism evidence="4 5">
    <name type="scientific">Usitatibacter rugosus</name>
    <dbReference type="NCBI Taxonomy" id="2732067"/>
    <lineage>
        <taxon>Bacteria</taxon>
        <taxon>Pseudomonadati</taxon>
        <taxon>Pseudomonadota</taxon>
        <taxon>Betaproteobacteria</taxon>
        <taxon>Nitrosomonadales</taxon>
        <taxon>Usitatibacteraceae</taxon>
        <taxon>Usitatibacter</taxon>
    </lineage>
</organism>
<dbReference type="EMBL" id="CP053069">
    <property type="protein sequence ID" value="QJR12882.1"/>
    <property type="molecule type" value="Genomic_DNA"/>
</dbReference>
<dbReference type="Pfam" id="PF19305">
    <property type="entry name" value="MmgE_PrpD_C"/>
    <property type="match status" value="1"/>
</dbReference>
<dbReference type="PANTHER" id="PTHR16943:SF8">
    <property type="entry name" value="2-METHYLCITRATE DEHYDRATASE"/>
    <property type="match status" value="1"/>
</dbReference>
<dbReference type="Proteomes" id="UP000501534">
    <property type="component" value="Chromosome"/>
</dbReference>
<comment type="similarity">
    <text evidence="1">Belongs to the PrpD family.</text>
</comment>
<dbReference type="GO" id="GO:0016829">
    <property type="term" value="F:lyase activity"/>
    <property type="evidence" value="ECO:0007669"/>
    <property type="project" value="InterPro"/>
</dbReference>
<dbReference type="Gene3D" id="3.30.1330.120">
    <property type="entry name" value="2-methylcitrate dehydratase PrpD"/>
    <property type="match status" value="1"/>
</dbReference>
<dbReference type="RefSeq" id="WP_171095468.1">
    <property type="nucleotide sequence ID" value="NZ_CP053069.1"/>
</dbReference>
<feature type="domain" description="MmgE/PrpD N-terminal" evidence="2">
    <location>
        <begin position="21"/>
        <end position="261"/>
    </location>
</feature>
<sequence length="475" mass="50529">MTNIGGKEWQAVATTSQGTTRQLAGFIAKLKPSDVPAPVKKIVRKAFVDAIGCGLHGLTMPWARTIHDFAHEQGGPTEATMWCGGGAKVSAMNAALAAGTAVHSFDFDDHARAKIHPGAVVIPAALALGERENISGERLMTAIAAGYETMIRVSLAANPSSSRMRGWHLTGTTGTFGAAAAASVILGLDAETTASALGMAGTQSSGLWAFNSDGAMSKRFHPGRAAQSGIMAALLAQRGYHGPRFILEAPDGGFLQATSDEVRIHEIADGLGRDWRTEGTCFKPYACCGSNHSSIDAALAVLAENKLEAKDVKRVLIGVSRVVETQTGFVYRPTTVLNAQMSIRYDVAVGMLDGQAYLEQFTEERIKERDVVDLASRIDVQVDQEMDAVYPELYAGKVTVETRDGRKIVKRVDYSRGMPENPMDEAEVRRKFISLATAAAGPETARAILAIVDATPEATTVRSLATALGRVKIIG</sequence>
<proteinExistence type="inferred from homology"/>
<feature type="domain" description="MmgE/PrpD C-terminal" evidence="3">
    <location>
        <begin position="285"/>
        <end position="453"/>
    </location>
</feature>
<evidence type="ECO:0000259" key="3">
    <source>
        <dbReference type="Pfam" id="PF19305"/>
    </source>
</evidence>
<evidence type="ECO:0000313" key="5">
    <source>
        <dbReference type="Proteomes" id="UP000501534"/>
    </source>
</evidence>
<evidence type="ECO:0008006" key="6">
    <source>
        <dbReference type="Google" id="ProtNLM"/>
    </source>
</evidence>